<dbReference type="Pfam" id="PF08100">
    <property type="entry name" value="Dimerisation"/>
    <property type="match status" value="1"/>
</dbReference>
<dbReference type="PANTHER" id="PTHR43712">
    <property type="entry name" value="PUTATIVE (AFU_ORTHOLOGUE AFUA_4G14580)-RELATED"/>
    <property type="match status" value="1"/>
</dbReference>
<dbReference type="InterPro" id="IPR029063">
    <property type="entry name" value="SAM-dependent_MTases_sf"/>
</dbReference>
<gene>
    <name evidence="6" type="ORF">EST38_g7459</name>
</gene>
<dbReference type="PANTHER" id="PTHR43712:SF2">
    <property type="entry name" value="O-METHYLTRANSFERASE CICE"/>
    <property type="match status" value="1"/>
</dbReference>
<dbReference type="OrthoDB" id="1606438at2759"/>
<protein>
    <submittedName>
        <fullName evidence="6">Uncharacterized protein</fullName>
    </submittedName>
</protein>
<dbReference type="Gene3D" id="1.10.10.10">
    <property type="entry name" value="Winged helix-like DNA-binding domain superfamily/Winged helix DNA-binding domain"/>
    <property type="match status" value="1"/>
</dbReference>
<reference evidence="6 7" key="1">
    <citation type="submission" date="2019-01" db="EMBL/GenBank/DDBJ databases">
        <title>Draft genome sequence of Psathyrella aberdarensis IHI B618.</title>
        <authorList>
            <person name="Buettner E."/>
            <person name="Kellner H."/>
        </authorList>
    </citation>
    <scope>NUCLEOTIDE SEQUENCE [LARGE SCALE GENOMIC DNA]</scope>
    <source>
        <strain evidence="6 7">IHI B618</strain>
    </source>
</reference>
<keyword evidence="3" id="KW-0949">S-adenosyl-L-methionine</keyword>
<dbReference type="Proteomes" id="UP000290288">
    <property type="component" value="Unassembled WGS sequence"/>
</dbReference>
<proteinExistence type="predicted"/>
<dbReference type="STRING" id="2316362.A0A4Q2DH94"/>
<dbReference type="AlphaFoldDB" id="A0A4Q2DH94"/>
<dbReference type="GO" id="GO:0032259">
    <property type="term" value="P:methylation"/>
    <property type="evidence" value="ECO:0007669"/>
    <property type="project" value="UniProtKB-KW"/>
</dbReference>
<dbReference type="InterPro" id="IPR001077">
    <property type="entry name" value="COMT_C"/>
</dbReference>
<evidence type="ECO:0000313" key="6">
    <source>
        <dbReference type="EMBL" id="RXW18386.1"/>
    </source>
</evidence>
<evidence type="ECO:0000256" key="1">
    <source>
        <dbReference type="ARBA" id="ARBA00022603"/>
    </source>
</evidence>
<organism evidence="6 7">
    <name type="scientific">Candolleomyces aberdarensis</name>
    <dbReference type="NCBI Taxonomy" id="2316362"/>
    <lineage>
        <taxon>Eukaryota</taxon>
        <taxon>Fungi</taxon>
        <taxon>Dikarya</taxon>
        <taxon>Basidiomycota</taxon>
        <taxon>Agaricomycotina</taxon>
        <taxon>Agaricomycetes</taxon>
        <taxon>Agaricomycetidae</taxon>
        <taxon>Agaricales</taxon>
        <taxon>Agaricineae</taxon>
        <taxon>Psathyrellaceae</taxon>
        <taxon>Candolleomyces</taxon>
    </lineage>
</organism>
<evidence type="ECO:0000259" key="5">
    <source>
        <dbReference type="Pfam" id="PF08100"/>
    </source>
</evidence>
<dbReference type="InterPro" id="IPR012967">
    <property type="entry name" value="COMT_dimerisation"/>
</dbReference>
<feature type="domain" description="O-methyltransferase C-terminal" evidence="4">
    <location>
        <begin position="271"/>
        <end position="399"/>
    </location>
</feature>
<dbReference type="EMBL" id="SDEE01000269">
    <property type="protein sequence ID" value="RXW18386.1"/>
    <property type="molecule type" value="Genomic_DNA"/>
</dbReference>
<keyword evidence="2" id="KW-0808">Transferase</keyword>
<accession>A0A4Q2DH94</accession>
<dbReference type="SUPFAM" id="SSF46785">
    <property type="entry name" value="Winged helix' DNA-binding domain"/>
    <property type="match status" value="1"/>
</dbReference>
<dbReference type="Gene3D" id="3.40.50.150">
    <property type="entry name" value="Vaccinia Virus protein VP39"/>
    <property type="match status" value="1"/>
</dbReference>
<dbReference type="InterPro" id="IPR016461">
    <property type="entry name" value="COMT-like"/>
</dbReference>
<dbReference type="GO" id="GO:0008171">
    <property type="term" value="F:O-methyltransferase activity"/>
    <property type="evidence" value="ECO:0007669"/>
    <property type="project" value="InterPro"/>
</dbReference>
<dbReference type="InterPro" id="IPR036388">
    <property type="entry name" value="WH-like_DNA-bd_sf"/>
</dbReference>
<dbReference type="InterPro" id="IPR036390">
    <property type="entry name" value="WH_DNA-bd_sf"/>
</dbReference>
<dbReference type="Pfam" id="PF00891">
    <property type="entry name" value="Methyltransf_2"/>
    <property type="match status" value="1"/>
</dbReference>
<name>A0A4Q2DH94_9AGAR</name>
<feature type="domain" description="O-methyltransferase dimerisation" evidence="5">
    <location>
        <begin position="88"/>
        <end position="159"/>
    </location>
</feature>
<evidence type="ECO:0000313" key="7">
    <source>
        <dbReference type="Proteomes" id="UP000290288"/>
    </source>
</evidence>
<comment type="caution">
    <text evidence="6">The sequence shown here is derived from an EMBL/GenBank/DDBJ whole genome shotgun (WGS) entry which is preliminary data.</text>
</comment>
<dbReference type="GO" id="GO:0046983">
    <property type="term" value="F:protein dimerization activity"/>
    <property type="evidence" value="ECO:0007669"/>
    <property type="project" value="InterPro"/>
</dbReference>
<evidence type="ECO:0000256" key="2">
    <source>
        <dbReference type="ARBA" id="ARBA00022679"/>
    </source>
</evidence>
<keyword evidence="1" id="KW-0489">Methyltransferase</keyword>
<evidence type="ECO:0000256" key="3">
    <source>
        <dbReference type="ARBA" id="ARBA00022691"/>
    </source>
</evidence>
<evidence type="ECO:0000259" key="4">
    <source>
        <dbReference type="Pfam" id="PF00891"/>
    </source>
</evidence>
<keyword evidence="7" id="KW-1185">Reference proteome</keyword>
<dbReference type="SUPFAM" id="SSF53335">
    <property type="entry name" value="S-adenosyl-L-methionine-dependent methyltransferases"/>
    <property type="match status" value="1"/>
</dbReference>
<sequence length="484" mass="53210">MESHPSQLSALVALIASATQLVESRFKASSKPDVPSLDDTEEHPLDSAFADPELRAAIQTIEGACAQLCATVARPSHTIVNRQMEVFAPHCLNVATTFKIADILEEQPEGMHIDDIGARSGIDAQKLGRILRLLATRHVFREVSEDVFANNRLSMQLLSTNPVSSLGLHFTEEATGSASFLAQTLADPEWGASRDPRKTAFNKYTKFDGALFEYYEGPEAERIDLVVIQQGTPMGAALGQRFGVAMAGWGTAIEACNLVYEYPWHELPPGASVCDVGAGIGLITLQLAKAHPHLMLKLQDLPERVIQAKNVVWPKQCPEAIAEGRIEFEPMDFFVDSPVPNCDVYYLKNIIHNWLDNDCAKILSGIRKVMGPHSRILIHEYILQHATPSNSTSPSSQGFDTAVRDNKSLGHTQAPKELLSNYGAGRVRQYNLDLVMMSLLNAQERTLDGFIKLGEASGLEFVKLWDFGEMSAVEFKLPEAAEQS</sequence>
<dbReference type="PROSITE" id="PS51683">
    <property type="entry name" value="SAM_OMT_II"/>
    <property type="match status" value="1"/>
</dbReference>